<evidence type="ECO:0000313" key="2">
    <source>
        <dbReference type="EMBL" id="MFC3173196.1"/>
    </source>
</evidence>
<dbReference type="EMBL" id="JBHRTQ010000003">
    <property type="protein sequence ID" value="MFC3173196.1"/>
    <property type="molecule type" value="Genomic_DNA"/>
</dbReference>
<dbReference type="RefSeq" id="WP_379508585.1">
    <property type="nucleotide sequence ID" value="NZ_JBHRTQ010000003.1"/>
</dbReference>
<evidence type="ECO:0000256" key="1">
    <source>
        <dbReference type="SAM" id="Phobius"/>
    </source>
</evidence>
<gene>
    <name evidence="2" type="ORF">ACFOD9_02905</name>
</gene>
<keyword evidence="3" id="KW-1185">Reference proteome</keyword>
<keyword evidence="1" id="KW-1133">Transmembrane helix</keyword>
<accession>A0ABV7IQS6</accession>
<evidence type="ECO:0000313" key="3">
    <source>
        <dbReference type="Proteomes" id="UP001595604"/>
    </source>
</evidence>
<proteinExistence type="predicted"/>
<dbReference type="Proteomes" id="UP001595604">
    <property type="component" value="Unassembled WGS sequence"/>
</dbReference>
<sequence length="54" mass="5714">MMAYILVMLAGIAVLVLAPISRERAVRTATQGTAGLVFAVGLVFFMARLFGPMA</sequence>
<protein>
    <submittedName>
        <fullName evidence="2">Uncharacterized protein</fullName>
    </submittedName>
</protein>
<comment type="caution">
    <text evidence="2">The sequence shown here is derived from an EMBL/GenBank/DDBJ whole genome shotgun (WGS) entry which is preliminary data.</text>
</comment>
<name>A0ABV7IQS6_9SPHN</name>
<organism evidence="2 3">
    <name type="scientific">Novosphingobium bradum</name>
    <dbReference type="NCBI Taxonomy" id="1737444"/>
    <lineage>
        <taxon>Bacteria</taxon>
        <taxon>Pseudomonadati</taxon>
        <taxon>Pseudomonadota</taxon>
        <taxon>Alphaproteobacteria</taxon>
        <taxon>Sphingomonadales</taxon>
        <taxon>Sphingomonadaceae</taxon>
        <taxon>Novosphingobium</taxon>
    </lineage>
</organism>
<keyword evidence="1" id="KW-0472">Membrane</keyword>
<reference evidence="3" key="1">
    <citation type="journal article" date="2019" name="Int. J. Syst. Evol. Microbiol.">
        <title>The Global Catalogue of Microorganisms (GCM) 10K type strain sequencing project: providing services to taxonomists for standard genome sequencing and annotation.</title>
        <authorList>
            <consortium name="The Broad Institute Genomics Platform"/>
            <consortium name="The Broad Institute Genome Sequencing Center for Infectious Disease"/>
            <person name="Wu L."/>
            <person name="Ma J."/>
        </authorList>
    </citation>
    <scope>NUCLEOTIDE SEQUENCE [LARGE SCALE GENOMIC DNA]</scope>
    <source>
        <strain evidence="3">KCTC 42984</strain>
    </source>
</reference>
<keyword evidence="1" id="KW-0812">Transmembrane</keyword>
<feature type="transmembrane region" description="Helical" evidence="1">
    <location>
        <begin position="32"/>
        <end position="51"/>
    </location>
</feature>